<feature type="region of interest" description="Disordered" evidence="1">
    <location>
        <begin position="98"/>
        <end position="120"/>
    </location>
</feature>
<feature type="region of interest" description="Disordered" evidence="1">
    <location>
        <begin position="306"/>
        <end position="344"/>
    </location>
</feature>
<evidence type="ECO:0000313" key="4">
    <source>
        <dbReference type="Proteomes" id="UP000434044"/>
    </source>
</evidence>
<reference evidence="3 4" key="1">
    <citation type="submission" date="2019-11" db="EMBL/GenBank/DDBJ databases">
        <title>Whole-genome sequence of the anaerobic purple sulfur bacterium Allochromatium palmeri DSM 15591.</title>
        <authorList>
            <person name="Kyndt J.A."/>
            <person name="Meyer T.E."/>
        </authorList>
    </citation>
    <scope>NUCLEOTIDE SEQUENCE [LARGE SCALE GENOMIC DNA]</scope>
    <source>
        <strain evidence="3 4">DSM 15591</strain>
    </source>
</reference>
<dbReference type="InterPro" id="IPR038610">
    <property type="entry name" value="FliK-like_C_sf"/>
</dbReference>
<organism evidence="3 4">
    <name type="scientific">Allochromatium palmeri</name>
    <dbReference type="NCBI Taxonomy" id="231048"/>
    <lineage>
        <taxon>Bacteria</taxon>
        <taxon>Pseudomonadati</taxon>
        <taxon>Pseudomonadota</taxon>
        <taxon>Gammaproteobacteria</taxon>
        <taxon>Chromatiales</taxon>
        <taxon>Chromatiaceae</taxon>
        <taxon>Allochromatium</taxon>
    </lineage>
</organism>
<dbReference type="Pfam" id="PF02120">
    <property type="entry name" value="Flg_hook"/>
    <property type="match status" value="1"/>
</dbReference>
<dbReference type="OrthoDB" id="1792985at2"/>
<feature type="domain" description="Flagellar hook-length control protein-like C-terminal" evidence="2">
    <location>
        <begin position="234"/>
        <end position="315"/>
    </location>
</feature>
<evidence type="ECO:0000259" key="2">
    <source>
        <dbReference type="Pfam" id="PF02120"/>
    </source>
</evidence>
<dbReference type="Proteomes" id="UP000434044">
    <property type="component" value="Unassembled WGS sequence"/>
</dbReference>
<dbReference type="PANTHER" id="PTHR37533">
    <property type="entry name" value="FLAGELLAR HOOK-LENGTH CONTROL PROTEIN"/>
    <property type="match status" value="1"/>
</dbReference>
<dbReference type="InterPro" id="IPR052563">
    <property type="entry name" value="FliK"/>
</dbReference>
<comment type="caution">
    <text evidence="3">The sequence shown here is derived from an EMBL/GenBank/DDBJ whole genome shotgun (WGS) entry which is preliminary data.</text>
</comment>
<dbReference type="CDD" id="cd17470">
    <property type="entry name" value="T3SS_Flik_C"/>
    <property type="match status" value="1"/>
</dbReference>
<accession>A0A6N8EA44</accession>
<gene>
    <name evidence="3" type="ORF">GJ668_04370</name>
</gene>
<feature type="compositionally biased region" description="Basic and acidic residues" evidence="1">
    <location>
        <begin position="313"/>
        <end position="326"/>
    </location>
</feature>
<dbReference type="EMBL" id="WNKT01000005">
    <property type="protein sequence ID" value="MTW20330.1"/>
    <property type="molecule type" value="Genomic_DNA"/>
</dbReference>
<name>A0A6N8EA44_9GAMM</name>
<dbReference type="PANTHER" id="PTHR37533:SF2">
    <property type="entry name" value="FLAGELLAR HOOK-LENGTH CONTROL PROTEIN"/>
    <property type="match status" value="1"/>
</dbReference>
<protein>
    <recommendedName>
        <fullName evidence="2">Flagellar hook-length control protein-like C-terminal domain-containing protein</fullName>
    </recommendedName>
</protein>
<evidence type="ECO:0000313" key="3">
    <source>
        <dbReference type="EMBL" id="MTW20330.1"/>
    </source>
</evidence>
<evidence type="ECO:0000256" key="1">
    <source>
        <dbReference type="SAM" id="MobiDB-lite"/>
    </source>
</evidence>
<sequence length="359" mass="38555">MPEIANPLESTPVDLETLTRALLRQANPPTVPDGEMPEIANPLESTPVDLETLTRALLRQANPSTVPDGEMPEIANPLESTPVDLETLTRALLRQANPSTIPDGEMPEMADDPQVGESASGLPSWLARQLNSDGSQTWVNTAIFASTASGVLVDPLSDSLREGLLVSSTSDDHLLESTLDLKTTLEFGESAEVAPTGAARTPGTTTETPTLGTRLQTLDLNRLLQPGGEQRLAEQVRWSVDNGLDTAEIKLHPPSLGTLDVRLVQEGDKTHVQFVSAHPVAREVLEAAMPRLREALAQDGVLLGNVSVSDQTPKNDRGGSGRERSGSAKTSEFESEDDEMHIETRGTISVLSRRLDVFS</sequence>
<dbReference type="InterPro" id="IPR021136">
    <property type="entry name" value="Flagellar_hook_control-like_C"/>
</dbReference>
<dbReference type="Gene3D" id="3.30.750.140">
    <property type="match status" value="1"/>
</dbReference>
<keyword evidence="4" id="KW-1185">Reference proteome</keyword>
<proteinExistence type="predicted"/>
<dbReference type="AlphaFoldDB" id="A0A6N8EA44"/>